<dbReference type="Proteomes" id="UP000050580">
    <property type="component" value="Unassembled WGS sequence"/>
</dbReference>
<evidence type="ECO:0008006" key="4">
    <source>
        <dbReference type="Google" id="ProtNLM"/>
    </source>
</evidence>
<dbReference type="AlphaFoldDB" id="A0A0U1PWK8"/>
<organism evidence="2 3">
    <name type="scientific">Lampropedia cohaerens</name>
    <dbReference type="NCBI Taxonomy" id="1610491"/>
    <lineage>
        <taxon>Bacteria</taxon>
        <taxon>Pseudomonadati</taxon>
        <taxon>Pseudomonadota</taxon>
        <taxon>Betaproteobacteria</taxon>
        <taxon>Burkholderiales</taxon>
        <taxon>Comamonadaceae</taxon>
        <taxon>Lampropedia</taxon>
    </lineage>
</organism>
<name>A0A0U1PWK8_9BURK</name>
<dbReference type="STRING" id="1610491.AAV94_14185"/>
<feature type="region of interest" description="Disordered" evidence="1">
    <location>
        <begin position="60"/>
        <end position="102"/>
    </location>
</feature>
<protein>
    <recommendedName>
        <fullName evidence="4">DUF2782 domain-containing protein</fullName>
    </recommendedName>
</protein>
<evidence type="ECO:0000313" key="2">
    <source>
        <dbReference type="EMBL" id="KKW66918.1"/>
    </source>
</evidence>
<comment type="caution">
    <text evidence="2">The sequence shown here is derived from an EMBL/GenBank/DDBJ whole genome shotgun (WGS) entry which is preliminary data.</text>
</comment>
<accession>A0A0U1PWK8</accession>
<sequence length="102" mass="11338">MVSERVVSDEPPVQGEIVGAELLPEGQPEAPRSPVRIYQQDAGSRVEELRVRGETQSITVQPSGSLPAYEVQPRNTRNRQMQADRHGSDGTTGPRRWKIGEF</sequence>
<keyword evidence="3" id="KW-1185">Reference proteome</keyword>
<dbReference type="Gene3D" id="2.20.130.30">
    <property type="entry name" value="Protein of unknown function DUF2782"/>
    <property type="match status" value="1"/>
</dbReference>
<dbReference type="EMBL" id="LBNQ01000041">
    <property type="protein sequence ID" value="KKW66918.1"/>
    <property type="molecule type" value="Genomic_DNA"/>
</dbReference>
<evidence type="ECO:0000256" key="1">
    <source>
        <dbReference type="SAM" id="MobiDB-lite"/>
    </source>
</evidence>
<evidence type="ECO:0000313" key="3">
    <source>
        <dbReference type="Proteomes" id="UP000050580"/>
    </source>
</evidence>
<reference evidence="2 3" key="1">
    <citation type="submission" date="2015-05" db="EMBL/GenBank/DDBJ databases">
        <title>Draft genome sequence of Lampropedia sp. CT6, isolated from the microbial mat of a hot water spring, located at Manikaran, India.</title>
        <authorList>
            <person name="Tripathi C."/>
            <person name="Rani P."/>
            <person name="Mahato N.K."/>
            <person name="Lal R."/>
        </authorList>
    </citation>
    <scope>NUCLEOTIDE SEQUENCE [LARGE SCALE GENOMIC DNA]</scope>
    <source>
        <strain evidence="2 3">CT6</strain>
    </source>
</reference>
<proteinExistence type="predicted"/>
<gene>
    <name evidence="2" type="ORF">AAV94_14185</name>
</gene>